<proteinExistence type="predicted"/>
<dbReference type="EMBL" id="ML119647">
    <property type="protein sequence ID" value="RPA87262.1"/>
    <property type="molecule type" value="Genomic_DNA"/>
</dbReference>
<dbReference type="PANTHER" id="PTHR31902">
    <property type="entry name" value="ACTIN PATCHES DISTAL PROTEIN 1"/>
    <property type="match status" value="1"/>
</dbReference>
<dbReference type="Proteomes" id="UP000275078">
    <property type="component" value="Unassembled WGS sequence"/>
</dbReference>
<dbReference type="OrthoDB" id="10253744at2759"/>
<name>A0A3N4IMA9_ASCIM</name>
<evidence type="ECO:0000313" key="2">
    <source>
        <dbReference type="Proteomes" id="UP000275078"/>
    </source>
</evidence>
<dbReference type="AlphaFoldDB" id="A0A3N4IMA9"/>
<dbReference type="SUPFAM" id="SSF52833">
    <property type="entry name" value="Thioredoxin-like"/>
    <property type="match status" value="1"/>
</dbReference>
<protein>
    <recommendedName>
        <fullName evidence="3">Sucraseferredoxin-like protein</fullName>
    </recommendedName>
</protein>
<dbReference type="Pfam" id="PF06999">
    <property type="entry name" value="Suc_Fer-like"/>
    <property type="match status" value="1"/>
</dbReference>
<organism evidence="1 2">
    <name type="scientific">Ascobolus immersus RN42</name>
    <dbReference type="NCBI Taxonomy" id="1160509"/>
    <lineage>
        <taxon>Eukaryota</taxon>
        <taxon>Fungi</taxon>
        <taxon>Dikarya</taxon>
        <taxon>Ascomycota</taxon>
        <taxon>Pezizomycotina</taxon>
        <taxon>Pezizomycetes</taxon>
        <taxon>Pezizales</taxon>
        <taxon>Ascobolaceae</taxon>
        <taxon>Ascobolus</taxon>
    </lineage>
</organism>
<dbReference type="CDD" id="cd03062">
    <property type="entry name" value="TRX_Fd_Sucrase"/>
    <property type="match status" value="1"/>
</dbReference>
<dbReference type="Gene3D" id="3.40.30.10">
    <property type="entry name" value="Glutaredoxin"/>
    <property type="match status" value="1"/>
</dbReference>
<evidence type="ECO:0008006" key="3">
    <source>
        <dbReference type="Google" id="ProtNLM"/>
    </source>
</evidence>
<evidence type="ECO:0000313" key="1">
    <source>
        <dbReference type="EMBL" id="RPA87262.1"/>
    </source>
</evidence>
<accession>A0A3N4IMA9</accession>
<sequence>MFLRRLSPLLLRPSTTTTAFRPFTTTTLLRQNVPNDVKPEASDPPCPCSVKDLDIDRTTPLTNSRPRYGVHLLVHKGTPAQSWPSRVEDEPEDINKSLKLKSVNWPMIPKTGPASVTAVETPPVDGFKTTITHLPALKEFSFPEDMPLEEIAFFLSTGGDVGQIPAGAKATDITGPLVIVCGHGARDNRCGVLGPIIAKEAEQALGTEGKVMLSAHIGGHKWAGNIIIYERNGDVVRGDWYGRVGPGDVVKILEARKNGEIWEKERCYRGGLSWDMKDADLCPAPTFPQ</sequence>
<dbReference type="InterPro" id="IPR036249">
    <property type="entry name" value="Thioredoxin-like_sf"/>
</dbReference>
<reference evidence="1 2" key="1">
    <citation type="journal article" date="2018" name="Nat. Ecol. Evol.">
        <title>Pezizomycetes genomes reveal the molecular basis of ectomycorrhizal truffle lifestyle.</title>
        <authorList>
            <person name="Murat C."/>
            <person name="Payen T."/>
            <person name="Noel B."/>
            <person name="Kuo A."/>
            <person name="Morin E."/>
            <person name="Chen J."/>
            <person name="Kohler A."/>
            <person name="Krizsan K."/>
            <person name="Balestrini R."/>
            <person name="Da Silva C."/>
            <person name="Montanini B."/>
            <person name="Hainaut M."/>
            <person name="Levati E."/>
            <person name="Barry K.W."/>
            <person name="Belfiori B."/>
            <person name="Cichocki N."/>
            <person name="Clum A."/>
            <person name="Dockter R.B."/>
            <person name="Fauchery L."/>
            <person name="Guy J."/>
            <person name="Iotti M."/>
            <person name="Le Tacon F."/>
            <person name="Lindquist E.A."/>
            <person name="Lipzen A."/>
            <person name="Malagnac F."/>
            <person name="Mello A."/>
            <person name="Molinier V."/>
            <person name="Miyauchi S."/>
            <person name="Poulain J."/>
            <person name="Riccioni C."/>
            <person name="Rubini A."/>
            <person name="Sitrit Y."/>
            <person name="Splivallo R."/>
            <person name="Traeger S."/>
            <person name="Wang M."/>
            <person name="Zifcakova L."/>
            <person name="Wipf D."/>
            <person name="Zambonelli A."/>
            <person name="Paolocci F."/>
            <person name="Nowrousian M."/>
            <person name="Ottonello S."/>
            <person name="Baldrian P."/>
            <person name="Spatafora J.W."/>
            <person name="Henrissat B."/>
            <person name="Nagy L.G."/>
            <person name="Aury J.M."/>
            <person name="Wincker P."/>
            <person name="Grigoriev I.V."/>
            <person name="Bonfante P."/>
            <person name="Martin F.M."/>
        </authorList>
    </citation>
    <scope>NUCLEOTIDE SEQUENCE [LARGE SCALE GENOMIC DNA]</scope>
    <source>
        <strain evidence="1 2">RN42</strain>
    </source>
</reference>
<gene>
    <name evidence="1" type="ORF">BJ508DRAFT_357688</name>
</gene>
<dbReference type="STRING" id="1160509.A0A3N4IMA9"/>
<dbReference type="InterPro" id="IPR009737">
    <property type="entry name" value="Aim32/Apd1-like"/>
</dbReference>
<keyword evidence="2" id="KW-1185">Reference proteome</keyword>